<feature type="domain" description="Enoyl reductase (ER)" evidence="2">
    <location>
        <begin position="28"/>
        <end position="325"/>
    </location>
</feature>
<organism evidence="3 4">
    <name type="scientific">Actinacidiphila acidipaludis</name>
    <dbReference type="NCBI Taxonomy" id="2873382"/>
    <lineage>
        <taxon>Bacteria</taxon>
        <taxon>Bacillati</taxon>
        <taxon>Actinomycetota</taxon>
        <taxon>Actinomycetes</taxon>
        <taxon>Kitasatosporales</taxon>
        <taxon>Streptomycetaceae</taxon>
        <taxon>Actinacidiphila</taxon>
    </lineage>
</organism>
<dbReference type="Gene3D" id="3.40.50.720">
    <property type="entry name" value="NAD(P)-binding Rossmann-like Domain"/>
    <property type="match status" value="1"/>
</dbReference>
<evidence type="ECO:0000313" key="3">
    <source>
        <dbReference type="EMBL" id="MBY8880139.1"/>
    </source>
</evidence>
<dbReference type="SUPFAM" id="SSF51735">
    <property type="entry name" value="NAD(P)-binding Rossmann-fold domains"/>
    <property type="match status" value="1"/>
</dbReference>
<dbReference type="InterPro" id="IPR011032">
    <property type="entry name" value="GroES-like_sf"/>
</dbReference>
<dbReference type="SMART" id="SM00829">
    <property type="entry name" value="PKS_ER"/>
    <property type="match status" value="1"/>
</dbReference>
<dbReference type="Gene3D" id="3.90.180.10">
    <property type="entry name" value="Medium-chain alcohol dehydrogenases, catalytic domain"/>
    <property type="match status" value="1"/>
</dbReference>
<proteinExistence type="predicted"/>
<feature type="compositionally biased region" description="Basic and acidic residues" evidence="1">
    <location>
        <begin position="1"/>
        <end position="19"/>
    </location>
</feature>
<evidence type="ECO:0000256" key="1">
    <source>
        <dbReference type="SAM" id="MobiDB-lite"/>
    </source>
</evidence>
<dbReference type="InterPro" id="IPR013154">
    <property type="entry name" value="ADH-like_N"/>
</dbReference>
<dbReference type="Pfam" id="PF13602">
    <property type="entry name" value="ADH_zinc_N_2"/>
    <property type="match status" value="1"/>
</dbReference>
<dbReference type="InterPro" id="IPR050700">
    <property type="entry name" value="YIM1/Zinc_Alcohol_DH_Fams"/>
</dbReference>
<dbReference type="PANTHER" id="PTHR11695">
    <property type="entry name" value="ALCOHOL DEHYDROGENASE RELATED"/>
    <property type="match status" value="1"/>
</dbReference>
<comment type="caution">
    <text evidence="3">The sequence shown here is derived from an EMBL/GenBank/DDBJ whole genome shotgun (WGS) entry which is preliminary data.</text>
</comment>
<protein>
    <submittedName>
        <fullName evidence="3">NADP-dependent oxidoreductase</fullName>
    </submittedName>
</protein>
<reference evidence="3 4" key="1">
    <citation type="submission" date="2021-08" db="EMBL/GenBank/DDBJ databases">
        <title>WGS of actinomycetes from Thailand.</title>
        <authorList>
            <person name="Thawai C."/>
        </authorList>
    </citation>
    <scope>NUCLEOTIDE SEQUENCE [LARGE SCALE GENOMIC DNA]</scope>
    <source>
        <strain evidence="3 4">PLK6-54</strain>
    </source>
</reference>
<evidence type="ECO:0000313" key="4">
    <source>
        <dbReference type="Proteomes" id="UP000778578"/>
    </source>
</evidence>
<gene>
    <name evidence="3" type="ORF">K7862_21250</name>
</gene>
<dbReference type="Pfam" id="PF08240">
    <property type="entry name" value="ADH_N"/>
    <property type="match status" value="1"/>
</dbReference>
<dbReference type="PANTHER" id="PTHR11695:SF294">
    <property type="entry name" value="RETICULON-4-INTERACTING PROTEIN 1, MITOCHONDRIAL"/>
    <property type="match status" value="1"/>
</dbReference>
<name>A0ABS7QEE6_9ACTN</name>
<dbReference type="Proteomes" id="UP000778578">
    <property type="component" value="Unassembled WGS sequence"/>
</dbReference>
<feature type="region of interest" description="Disordered" evidence="1">
    <location>
        <begin position="1"/>
        <end position="39"/>
    </location>
</feature>
<dbReference type="RefSeq" id="WP_222964871.1">
    <property type="nucleotide sequence ID" value="NZ_JAINZZ010000027.1"/>
</dbReference>
<dbReference type="SUPFAM" id="SSF50129">
    <property type="entry name" value="GroES-like"/>
    <property type="match status" value="1"/>
</dbReference>
<dbReference type="CDD" id="cd05289">
    <property type="entry name" value="MDR_like_2"/>
    <property type="match status" value="1"/>
</dbReference>
<keyword evidence="4" id="KW-1185">Reference proteome</keyword>
<sequence length="328" mass="33825">MSGTTRDDATGAHEAEGRMRAVRGHRRGGPERLLYDVAPRPVPGDGEVLVAVRSASITAGELDWDATWTDALDDSGSPRLPIVPAKEVSGTVVENGPGDSAGLRPGDDVFGLIPFTRDGAAAQFTAVPAAVLAPKPPGLDHDQAAALAMPGLTAWQGLVRHGGVDPGKRVLVHGGAGGVGSVAVQIAAALGASVVATARAADAEFVRGLGAETVIDYAAGRFEDAAGPVDVVFDTVGGETQERSWQVLGDGGVLVSVASPPESERGGARGVFFIVEPDREGLLALSRLVEQGRLRASVDRVLPLSETPQGYLALEHEHHRGKIVLHVA</sequence>
<evidence type="ECO:0000259" key="2">
    <source>
        <dbReference type="SMART" id="SM00829"/>
    </source>
</evidence>
<accession>A0ABS7QEE6</accession>
<dbReference type="EMBL" id="JAINZZ010000027">
    <property type="protein sequence ID" value="MBY8880139.1"/>
    <property type="molecule type" value="Genomic_DNA"/>
</dbReference>
<dbReference type="InterPro" id="IPR020843">
    <property type="entry name" value="ER"/>
</dbReference>
<dbReference type="InterPro" id="IPR036291">
    <property type="entry name" value="NAD(P)-bd_dom_sf"/>
</dbReference>